<feature type="non-terminal residue" evidence="1">
    <location>
        <position position="55"/>
    </location>
</feature>
<evidence type="ECO:0000313" key="2">
    <source>
        <dbReference type="Proteomes" id="UP000188268"/>
    </source>
</evidence>
<accession>A0A1R3FWT5</accession>
<dbReference type="AlphaFoldDB" id="A0A1R3FWT5"/>
<dbReference type="Gramene" id="OMO50312">
    <property type="protein sequence ID" value="OMO50312"/>
    <property type="gene ID" value="CCACVL1_30508"/>
</dbReference>
<keyword evidence="2" id="KW-1185">Reference proteome</keyword>
<organism evidence="1 2">
    <name type="scientific">Corchorus capsularis</name>
    <name type="common">Jute</name>
    <dbReference type="NCBI Taxonomy" id="210143"/>
    <lineage>
        <taxon>Eukaryota</taxon>
        <taxon>Viridiplantae</taxon>
        <taxon>Streptophyta</taxon>
        <taxon>Embryophyta</taxon>
        <taxon>Tracheophyta</taxon>
        <taxon>Spermatophyta</taxon>
        <taxon>Magnoliopsida</taxon>
        <taxon>eudicotyledons</taxon>
        <taxon>Gunneridae</taxon>
        <taxon>Pentapetalae</taxon>
        <taxon>rosids</taxon>
        <taxon>malvids</taxon>
        <taxon>Malvales</taxon>
        <taxon>Malvaceae</taxon>
        <taxon>Grewioideae</taxon>
        <taxon>Apeibeae</taxon>
        <taxon>Corchorus</taxon>
    </lineage>
</organism>
<proteinExistence type="predicted"/>
<sequence length="55" mass="6252">MSTAMSLDKVDKICGPLRRSTTLTKCVDRYVARQADKMCGPPLRSTRLTKYVDHH</sequence>
<reference evidence="1 2" key="1">
    <citation type="submission" date="2013-09" db="EMBL/GenBank/DDBJ databases">
        <title>Corchorus capsularis genome sequencing.</title>
        <authorList>
            <person name="Alam M."/>
            <person name="Haque M.S."/>
            <person name="Islam M.S."/>
            <person name="Emdad E.M."/>
            <person name="Islam M.M."/>
            <person name="Ahmed B."/>
            <person name="Halim A."/>
            <person name="Hossen Q.M.M."/>
            <person name="Hossain M.Z."/>
            <person name="Ahmed R."/>
            <person name="Khan M.M."/>
            <person name="Islam R."/>
            <person name="Rashid M.M."/>
            <person name="Khan S.A."/>
            <person name="Rahman M.S."/>
            <person name="Alam M."/>
        </authorList>
    </citation>
    <scope>NUCLEOTIDE SEQUENCE [LARGE SCALE GENOMIC DNA]</scope>
    <source>
        <strain evidence="2">cv. CVL-1</strain>
        <tissue evidence="1">Whole seedling</tissue>
    </source>
</reference>
<gene>
    <name evidence="1" type="ORF">CCACVL1_30508</name>
</gene>
<dbReference type="Proteomes" id="UP000188268">
    <property type="component" value="Unassembled WGS sequence"/>
</dbReference>
<dbReference type="EMBL" id="AWWV01016196">
    <property type="protein sequence ID" value="OMO50312.1"/>
    <property type="molecule type" value="Genomic_DNA"/>
</dbReference>
<comment type="caution">
    <text evidence="1">The sequence shown here is derived from an EMBL/GenBank/DDBJ whole genome shotgun (WGS) entry which is preliminary data.</text>
</comment>
<name>A0A1R3FWT5_COCAP</name>
<evidence type="ECO:0000313" key="1">
    <source>
        <dbReference type="EMBL" id="OMO50312.1"/>
    </source>
</evidence>
<protein>
    <submittedName>
        <fullName evidence="1">Uncharacterized protein</fullName>
    </submittedName>
</protein>